<dbReference type="PROSITE" id="PS50076">
    <property type="entry name" value="DNAJ_2"/>
    <property type="match status" value="1"/>
</dbReference>
<proteinExistence type="predicted"/>
<organism evidence="2 3">
    <name type="scientific">Candidatus Brevundimonas colombiensis</name>
    <dbReference type="NCBI Taxonomy" id="3121376"/>
    <lineage>
        <taxon>Bacteria</taxon>
        <taxon>Pseudomonadati</taxon>
        <taxon>Pseudomonadota</taxon>
        <taxon>Alphaproteobacteria</taxon>
        <taxon>Caulobacterales</taxon>
        <taxon>Caulobacteraceae</taxon>
        <taxon>Brevundimonas</taxon>
    </lineage>
</organism>
<dbReference type="EMBL" id="CP119326">
    <property type="protein sequence ID" value="WEK39759.1"/>
    <property type="molecule type" value="Genomic_DNA"/>
</dbReference>
<reference evidence="2" key="1">
    <citation type="submission" date="2023-03" db="EMBL/GenBank/DDBJ databases">
        <title>Andean soil-derived lignocellulolytic bacterial consortium as a source of novel taxa and putative plastic-active enzymes.</title>
        <authorList>
            <person name="Diaz-Garcia L."/>
            <person name="Chuvochina M."/>
            <person name="Feuerriegel G."/>
            <person name="Bunk B."/>
            <person name="Sproer C."/>
            <person name="Streit W.R."/>
            <person name="Rodriguez L.M."/>
            <person name="Overmann J."/>
            <person name="Jimenez D.J."/>
        </authorList>
    </citation>
    <scope>NUCLEOTIDE SEQUENCE</scope>
    <source>
        <strain evidence="2">MAG 833</strain>
    </source>
</reference>
<dbReference type="InterPro" id="IPR002939">
    <property type="entry name" value="DnaJ_C"/>
</dbReference>
<dbReference type="Proteomes" id="UP001213664">
    <property type="component" value="Chromosome"/>
</dbReference>
<dbReference type="SUPFAM" id="SSF49493">
    <property type="entry name" value="HSP40/DnaJ peptide-binding domain"/>
    <property type="match status" value="1"/>
</dbReference>
<gene>
    <name evidence="2" type="ORF">P0Y50_14675</name>
</gene>
<dbReference type="InterPro" id="IPR008971">
    <property type="entry name" value="HSP40/DnaJ_pept-bd"/>
</dbReference>
<evidence type="ECO:0000259" key="1">
    <source>
        <dbReference type="PROSITE" id="PS50076"/>
    </source>
</evidence>
<accession>A0AAJ5WYI3</accession>
<protein>
    <submittedName>
        <fullName evidence="2">DnaJ C-terminal domain-containing protein</fullName>
    </submittedName>
</protein>
<feature type="domain" description="J" evidence="1">
    <location>
        <begin position="15"/>
        <end position="69"/>
    </location>
</feature>
<dbReference type="SUPFAM" id="SSF46565">
    <property type="entry name" value="Chaperone J-domain"/>
    <property type="match status" value="1"/>
</dbReference>
<dbReference type="SMART" id="SM00271">
    <property type="entry name" value="DnaJ"/>
    <property type="match status" value="1"/>
</dbReference>
<dbReference type="GO" id="GO:0006457">
    <property type="term" value="P:protein folding"/>
    <property type="evidence" value="ECO:0007669"/>
    <property type="project" value="InterPro"/>
</dbReference>
<evidence type="ECO:0000313" key="3">
    <source>
        <dbReference type="Proteomes" id="UP001213664"/>
    </source>
</evidence>
<dbReference type="Gene3D" id="1.10.287.110">
    <property type="entry name" value="DnaJ domain"/>
    <property type="match status" value="1"/>
</dbReference>
<evidence type="ECO:0000313" key="2">
    <source>
        <dbReference type="EMBL" id="WEK39759.1"/>
    </source>
</evidence>
<dbReference type="InterPro" id="IPR001623">
    <property type="entry name" value="DnaJ_domain"/>
</dbReference>
<dbReference type="AlphaFoldDB" id="A0AAJ5WYI3"/>
<dbReference type="GO" id="GO:0051082">
    <property type="term" value="F:unfolded protein binding"/>
    <property type="evidence" value="ECO:0007669"/>
    <property type="project" value="InterPro"/>
</dbReference>
<dbReference type="Pfam" id="PF01556">
    <property type="entry name" value="DnaJ_C"/>
    <property type="match status" value="1"/>
</dbReference>
<dbReference type="Gene3D" id="2.60.260.20">
    <property type="entry name" value="Urease metallochaperone UreE, N-terminal domain"/>
    <property type="match status" value="2"/>
</dbReference>
<name>A0AAJ5WYI3_9CAUL</name>
<sequence length="244" mass="26246">MSAHRPSPDVSGIREALAVLGVAADVDAPTLKDAFRAAVKAARPDRTGGDAERFRRVIAAYRLIQAHQPERTALAPPRLRPAPAPVLALSPMQALAGGKVEVRLGVRTVRVTTPKGLRTGDHLRLRQGGADGGDLYLSVLIRPEDGLSAMGDDLFMSWPVERRLMADGGRVEIETHVGTRSAWITADRTAPIRVRLKGLGLPARGSRAAGHLFVTLEPASDTPSAAEDLLIRFTRVWTQERLAA</sequence>
<dbReference type="InterPro" id="IPR036869">
    <property type="entry name" value="J_dom_sf"/>
</dbReference>